<organism evidence="4 5">
    <name type="scientific">Alkalibacterium putridalgicola</name>
    <dbReference type="NCBI Taxonomy" id="426703"/>
    <lineage>
        <taxon>Bacteria</taxon>
        <taxon>Bacillati</taxon>
        <taxon>Bacillota</taxon>
        <taxon>Bacilli</taxon>
        <taxon>Lactobacillales</taxon>
        <taxon>Carnobacteriaceae</taxon>
        <taxon>Alkalibacterium</taxon>
    </lineage>
</organism>
<sequence length="194" mass="23153">MHSKWSVRSLIPLKSRSMKNDQDRKKIQPIIRRYDFNEENYERFYDIADQSFRYGAPWTYKQYKETLGREDLVFFVAEVDGQLVGYIGGKLLLDEAEIYTIVVSKRFQKKKIARALLKRFKEECRIKGVEAIFLEVRKSNKKARSFYRKNQFDVISSRTDYYTEPGEDALVMKCRMRKKEENGKEADISDRDKL</sequence>
<protein>
    <submittedName>
        <fullName evidence="4">Ribosomal-protein-alanine N-acetyltransferase</fullName>
    </submittedName>
</protein>
<gene>
    <name evidence="4" type="ORF">SAMN04488100_12028</name>
</gene>
<evidence type="ECO:0000313" key="5">
    <source>
        <dbReference type="Proteomes" id="UP000198548"/>
    </source>
</evidence>
<dbReference type="SUPFAM" id="SSF55729">
    <property type="entry name" value="Acyl-CoA N-acyltransferases (Nat)"/>
    <property type="match status" value="1"/>
</dbReference>
<evidence type="ECO:0000256" key="2">
    <source>
        <dbReference type="ARBA" id="ARBA00023315"/>
    </source>
</evidence>
<dbReference type="Gene3D" id="3.40.630.30">
    <property type="match status" value="1"/>
</dbReference>
<dbReference type="STRING" id="426703.SAMN04488100_12028"/>
<keyword evidence="2" id="KW-0012">Acyltransferase</keyword>
<evidence type="ECO:0000313" key="4">
    <source>
        <dbReference type="EMBL" id="SEM01426.1"/>
    </source>
</evidence>
<dbReference type="CDD" id="cd04301">
    <property type="entry name" value="NAT_SF"/>
    <property type="match status" value="1"/>
</dbReference>
<dbReference type="Proteomes" id="UP000198548">
    <property type="component" value="Unassembled WGS sequence"/>
</dbReference>
<dbReference type="AlphaFoldDB" id="A0A1H7UXA3"/>
<accession>A0A1H7UXA3</accession>
<dbReference type="InterPro" id="IPR000182">
    <property type="entry name" value="GNAT_dom"/>
</dbReference>
<dbReference type="EMBL" id="FOBL01000020">
    <property type="protein sequence ID" value="SEM01426.1"/>
    <property type="molecule type" value="Genomic_DNA"/>
</dbReference>
<dbReference type="InterPro" id="IPR051556">
    <property type="entry name" value="N-term/lysine_N-AcTrnsfr"/>
</dbReference>
<dbReference type="NCBIfam" id="TIGR01575">
    <property type="entry name" value="rimI"/>
    <property type="match status" value="1"/>
</dbReference>
<dbReference type="PANTHER" id="PTHR42919">
    <property type="entry name" value="N-ALPHA-ACETYLTRANSFERASE"/>
    <property type="match status" value="1"/>
</dbReference>
<dbReference type="InterPro" id="IPR016181">
    <property type="entry name" value="Acyl_CoA_acyltransferase"/>
</dbReference>
<dbReference type="PROSITE" id="PS51186">
    <property type="entry name" value="GNAT"/>
    <property type="match status" value="1"/>
</dbReference>
<dbReference type="PANTHER" id="PTHR42919:SF8">
    <property type="entry name" value="N-ALPHA-ACETYLTRANSFERASE 50"/>
    <property type="match status" value="1"/>
</dbReference>
<dbReference type="GO" id="GO:0008080">
    <property type="term" value="F:N-acetyltransferase activity"/>
    <property type="evidence" value="ECO:0007669"/>
    <property type="project" value="InterPro"/>
</dbReference>
<evidence type="ECO:0000259" key="3">
    <source>
        <dbReference type="PROSITE" id="PS51186"/>
    </source>
</evidence>
<name>A0A1H7UXA3_9LACT</name>
<evidence type="ECO:0000256" key="1">
    <source>
        <dbReference type="ARBA" id="ARBA00022679"/>
    </source>
</evidence>
<dbReference type="InterPro" id="IPR006464">
    <property type="entry name" value="AcTrfase_RimI/Ard1"/>
</dbReference>
<keyword evidence="1 4" id="KW-0808">Transferase</keyword>
<proteinExistence type="predicted"/>
<feature type="domain" description="N-acetyltransferase" evidence="3">
    <location>
        <begin position="31"/>
        <end position="177"/>
    </location>
</feature>
<dbReference type="Pfam" id="PF00583">
    <property type="entry name" value="Acetyltransf_1"/>
    <property type="match status" value="1"/>
</dbReference>
<reference evidence="4 5" key="1">
    <citation type="submission" date="2016-10" db="EMBL/GenBank/DDBJ databases">
        <authorList>
            <person name="de Groot N.N."/>
        </authorList>
    </citation>
    <scope>NUCLEOTIDE SEQUENCE [LARGE SCALE GENOMIC DNA]</scope>
    <source>
        <strain evidence="4 5">DSM 19182</strain>
    </source>
</reference>